<dbReference type="GO" id="GO:0004519">
    <property type="term" value="F:endonuclease activity"/>
    <property type="evidence" value="ECO:0007669"/>
    <property type="project" value="UniProtKB-KW"/>
</dbReference>
<reference evidence="6 7" key="1">
    <citation type="submission" date="2020-10" db="EMBL/GenBank/DDBJ databases">
        <title>The Coptis chinensis genome and diversification of protoberbering-type alkaloids.</title>
        <authorList>
            <person name="Wang B."/>
            <person name="Shu S."/>
            <person name="Song C."/>
            <person name="Liu Y."/>
        </authorList>
    </citation>
    <scope>NUCLEOTIDE SEQUENCE [LARGE SCALE GENOMIC DNA]</scope>
    <source>
        <strain evidence="6">HL-2020</strain>
        <tissue evidence="6">Leaf</tissue>
    </source>
</reference>
<dbReference type="GO" id="GO:0006303">
    <property type="term" value="P:double-strand break repair via nonhomologous end joining"/>
    <property type="evidence" value="ECO:0007669"/>
    <property type="project" value="TreeGrafter"/>
</dbReference>
<dbReference type="InterPro" id="IPR011084">
    <property type="entry name" value="DRMBL"/>
</dbReference>
<dbReference type="GO" id="GO:0035312">
    <property type="term" value="F:5'-3' DNA exonuclease activity"/>
    <property type="evidence" value="ECO:0007669"/>
    <property type="project" value="TreeGrafter"/>
</dbReference>
<evidence type="ECO:0000256" key="4">
    <source>
        <dbReference type="ARBA" id="ARBA00022839"/>
    </source>
</evidence>
<keyword evidence="2" id="KW-0255">Endonuclease</keyword>
<evidence type="ECO:0000256" key="2">
    <source>
        <dbReference type="ARBA" id="ARBA00022759"/>
    </source>
</evidence>
<protein>
    <recommendedName>
        <fullName evidence="5">DNA repair metallo-beta-lactamase domain-containing protein</fullName>
    </recommendedName>
</protein>
<dbReference type="GO" id="GO:0003684">
    <property type="term" value="F:damaged DNA binding"/>
    <property type="evidence" value="ECO:0007669"/>
    <property type="project" value="TreeGrafter"/>
</dbReference>
<keyword evidence="3" id="KW-0378">Hydrolase</keyword>
<dbReference type="PANTHER" id="PTHR23240">
    <property type="entry name" value="DNA CROSS-LINK REPAIR PROTEIN PSO2/SNM1-RELATED"/>
    <property type="match status" value="1"/>
</dbReference>
<comment type="caution">
    <text evidence="6">The sequence shown here is derived from an EMBL/GenBank/DDBJ whole genome shotgun (WGS) entry which is preliminary data.</text>
</comment>
<evidence type="ECO:0000256" key="3">
    <source>
        <dbReference type="ARBA" id="ARBA00022801"/>
    </source>
</evidence>
<dbReference type="Pfam" id="PF07522">
    <property type="entry name" value="DRMBL"/>
    <property type="match status" value="1"/>
</dbReference>
<evidence type="ECO:0000256" key="1">
    <source>
        <dbReference type="ARBA" id="ARBA00022722"/>
    </source>
</evidence>
<organism evidence="6 7">
    <name type="scientific">Coptis chinensis</name>
    <dbReference type="NCBI Taxonomy" id="261450"/>
    <lineage>
        <taxon>Eukaryota</taxon>
        <taxon>Viridiplantae</taxon>
        <taxon>Streptophyta</taxon>
        <taxon>Embryophyta</taxon>
        <taxon>Tracheophyta</taxon>
        <taxon>Spermatophyta</taxon>
        <taxon>Magnoliopsida</taxon>
        <taxon>Ranunculales</taxon>
        <taxon>Ranunculaceae</taxon>
        <taxon>Coptidoideae</taxon>
        <taxon>Coptis</taxon>
    </lineage>
</organism>
<keyword evidence="4" id="KW-0269">Exonuclease</keyword>
<gene>
    <name evidence="6" type="ORF">IFM89_033897</name>
</gene>
<dbReference type="PANTHER" id="PTHR23240:SF8">
    <property type="entry name" value="PROTEIN ARTEMIS"/>
    <property type="match status" value="1"/>
</dbReference>
<name>A0A835GZC1_9MAGN</name>
<dbReference type="AlphaFoldDB" id="A0A835GZC1"/>
<feature type="domain" description="DNA repair metallo-beta-lactamase" evidence="5">
    <location>
        <begin position="43"/>
        <end position="90"/>
    </location>
</feature>
<evidence type="ECO:0000313" key="6">
    <source>
        <dbReference type="EMBL" id="KAF9590371.1"/>
    </source>
</evidence>
<dbReference type="GO" id="GO:0036297">
    <property type="term" value="P:interstrand cross-link repair"/>
    <property type="evidence" value="ECO:0007669"/>
    <property type="project" value="TreeGrafter"/>
</dbReference>
<keyword evidence="1" id="KW-0540">Nuclease</keyword>
<dbReference type="EMBL" id="JADFTS010000009">
    <property type="protein sequence ID" value="KAF9590371.1"/>
    <property type="molecule type" value="Genomic_DNA"/>
</dbReference>
<proteinExistence type="predicted"/>
<evidence type="ECO:0000259" key="5">
    <source>
        <dbReference type="Pfam" id="PF07522"/>
    </source>
</evidence>
<dbReference type="OrthoDB" id="262529at2759"/>
<evidence type="ECO:0000313" key="7">
    <source>
        <dbReference type="Proteomes" id="UP000631114"/>
    </source>
</evidence>
<sequence>MHPTIGIMPSGLPWVVRPFEENGCSLGFSHFIFHDRSKITNSSDIAHRSQQAEVSGSVRKFHHCIYSVPYSDHSCFNELQEFINLLQPLTMKGIVSSSSCDTDPHNFLGNLCGLKQTIEQSSKKFQRRKVNGNAETVQVKPVTGRDKSVDVKLESERYMKPRVSWKRVRVIRRLRQGAKIVGYINID</sequence>
<keyword evidence="7" id="KW-1185">Reference proteome</keyword>
<dbReference type="Proteomes" id="UP000631114">
    <property type="component" value="Unassembled WGS sequence"/>
</dbReference>
<accession>A0A835GZC1</accession>